<name>A0ABT9NM14_9ACTN</name>
<dbReference type="EMBL" id="JAUSQM010000001">
    <property type="protein sequence ID" value="MDP9821433.1"/>
    <property type="molecule type" value="Genomic_DNA"/>
</dbReference>
<comment type="caution">
    <text evidence="2">The sequence shown here is derived from an EMBL/GenBank/DDBJ whole genome shotgun (WGS) entry which is preliminary data.</text>
</comment>
<evidence type="ECO:0000313" key="3">
    <source>
        <dbReference type="Proteomes" id="UP001240447"/>
    </source>
</evidence>
<feature type="signal peptide" evidence="1">
    <location>
        <begin position="1"/>
        <end position="26"/>
    </location>
</feature>
<feature type="chain" id="PRO_5045134227" evidence="1">
    <location>
        <begin position="27"/>
        <end position="198"/>
    </location>
</feature>
<evidence type="ECO:0000313" key="2">
    <source>
        <dbReference type="EMBL" id="MDP9821433.1"/>
    </source>
</evidence>
<dbReference type="RefSeq" id="WP_068122549.1">
    <property type="nucleotide sequence ID" value="NZ_CCXJ01000602.1"/>
</dbReference>
<reference evidence="2 3" key="1">
    <citation type="submission" date="2023-07" db="EMBL/GenBank/DDBJ databases">
        <title>Sequencing the genomes of 1000 actinobacteria strains.</title>
        <authorList>
            <person name="Klenk H.-P."/>
        </authorList>
    </citation>
    <scope>NUCLEOTIDE SEQUENCE [LARGE SCALE GENOMIC DNA]</scope>
    <source>
        <strain evidence="2 3">GD13</strain>
    </source>
</reference>
<keyword evidence="1" id="KW-0732">Signal</keyword>
<organism evidence="2 3">
    <name type="scientific">Nocardioides massiliensis</name>
    <dbReference type="NCBI Taxonomy" id="1325935"/>
    <lineage>
        <taxon>Bacteria</taxon>
        <taxon>Bacillati</taxon>
        <taxon>Actinomycetota</taxon>
        <taxon>Actinomycetes</taxon>
        <taxon>Propionibacteriales</taxon>
        <taxon>Nocardioidaceae</taxon>
        <taxon>Nocardioides</taxon>
    </lineage>
</organism>
<keyword evidence="3" id="KW-1185">Reference proteome</keyword>
<gene>
    <name evidence="2" type="ORF">J2S59_001242</name>
</gene>
<accession>A0ABT9NM14</accession>
<proteinExistence type="predicted"/>
<sequence>MRTFTTSIAALALPATLLLAALPANAASVTIKDGAGDVRVATLSDAIDPKKMRNAPMDKALKDHDILKTKVAHTRKQLVVQTKFRSLAGEKIVQISTLGIKTPKQTFAYQWSKTSINGDDQVTSILVNSKEKKVACKVAVKDNAKKAVRTIRIPRKCLKNPAWVRVSSTATTGTMSHTRIDGAHGKKVNGLTKKIAVG</sequence>
<evidence type="ECO:0000256" key="1">
    <source>
        <dbReference type="SAM" id="SignalP"/>
    </source>
</evidence>
<dbReference type="Proteomes" id="UP001240447">
    <property type="component" value="Unassembled WGS sequence"/>
</dbReference>
<protein>
    <submittedName>
        <fullName evidence="2">Uncharacterized protein</fullName>
    </submittedName>
</protein>